<comment type="caution">
    <text evidence="1">The sequence shown here is derived from an EMBL/GenBank/DDBJ whole genome shotgun (WGS) entry which is preliminary data.</text>
</comment>
<organism evidence="1 2">
    <name type="scientific">Rhodoblastus acidophilus</name>
    <name type="common">Rhodopseudomonas acidophila</name>
    <dbReference type="NCBI Taxonomy" id="1074"/>
    <lineage>
        <taxon>Bacteria</taxon>
        <taxon>Pseudomonadati</taxon>
        <taxon>Pseudomonadota</taxon>
        <taxon>Alphaproteobacteria</taxon>
        <taxon>Hyphomicrobiales</taxon>
        <taxon>Rhodoblastaceae</taxon>
        <taxon>Rhodoblastus</taxon>
    </lineage>
</organism>
<dbReference type="OrthoDB" id="7872880at2"/>
<dbReference type="AlphaFoldDB" id="A0A6N8DIJ1"/>
<reference evidence="1 2" key="1">
    <citation type="submission" date="2019-11" db="EMBL/GenBank/DDBJ databases">
        <title>Whole-genome sequence of a Rhodoblastus acidophilus DSM 142.</title>
        <authorList>
            <person name="Kyndt J.A."/>
            <person name="Meyer T.E."/>
        </authorList>
    </citation>
    <scope>NUCLEOTIDE SEQUENCE [LARGE SCALE GENOMIC DNA]</scope>
    <source>
        <strain evidence="1 2">DSM 142</strain>
    </source>
</reference>
<accession>A0A6N8DIJ1</accession>
<evidence type="ECO:0000313" key="1">
    <source>
        <dbReference type="EMBL" id="MTV30209.1"/>
    </source>
</evidence>
<evidence type="ECO:0008006" key="3">
    <source>
        <dbReference type="Google" id="ProtNLM"/>
    </source>
</evidence>
<proteinExistence type="predicted"/>
<dbReference type="RefSeq" id="WP_155444853.1">
    <property type="nucleotide sequence ID" value="NZ_JAOQNR010000002.1"/>
</dbReference>
<dbReference type="Proteomes" id="UP000439113">
    <property type="component" value="Unassembled WGS sequence"/>
</dbReference>
<dbReference type="EMBL" id="WNKS01000002">
    <property type="protein sequence ID" value="MTV30209.1"/>
    <property type="molecule type" value="Genomic_DNA"/>
</dbReference>
<gene>
    <name evidence="1" type="ORF">GJ654_04295</name>
</gene>
<protein>
    <recommendedName>
        <fullName evidence="3">MerR HTH family regulatory protein</fullName>
    </recommendedName>
</protein>
<sequence length="179" mass="19668">MNAPLDIPKFSTADVANAAGIPVETLRTWVKRGDLALIHGTPDRFSPGVGRTRQFTLRRALNVVLTAELVRNNLSVKEASQAALNFTDIGEGVYDPSEDALTDESVPARDPGELFRDGETVLVVRFPKGGGRIEASVERLEDAVTTLFSRENKEFYSAFLVDLDAVHDRANSILNKYHV</sequence>
<name>A0A6N8DIJ1_RHOAC</name>
<evidence type="ECO:0000313" key="2">
    <source>
        <dbReference type="Proteomes" id="UP000439113"/>
    </source>
</evidence>